<feature type="compositionally biased region" description="Basic and acidic residues" evidence="1">
    <location>
        <begin position="111"/>
        <end position="133"/>
    </location>
</feature>
<organism evidence="2">
    <name type="scientific">Podoviridae sp. cty0j11</name>
    <dbReference type="NCBI Taxonomy" id="2826592"/>
    <lineage>
        <taxon>Viruses</taxon>
        <taxon>Duplodnaviria</taxon>
        <taxon>Heunggongvirae</taxon>
        <taxon>Uroviricota</taxon>
        <taxon>Caudoviricetes</taxon>
    </lineage>
</organism>
<dbReference type="EMBL" id="BK014877">
    <property type="protein sequence ID" value="DAD80005.1"/>
    <property type="molecule type" value="Genomic_DNA"/>
</dbReference>
<accession>A0A8S5MCG9</accession>
<name>A0A8S5MCG9_9CAUD</name>
<feature type="region of interest" description="Disordered" evidence="1">
    <location>
        <begin position="89"/>
        <end position="133"/>
    </location>
</feature>
<reference evidence="2" key="1">
    <citation type="journal article" date="2021" name="Proc. Natl. Acad. Sci. U.S.A.">
        <title>A Catalog of Tens of Thousands of Viruses from Human Metagenomes Reveals Hidden Associations with Chronic Diseases.</title>
        <authorList>
            <person name="Tisza M.J."/>
            <person name="Buck C.B."/>
        </authorList>
    </citation>
    <scope>NUCLEOTIDE SEQUENCE</scope>
    <source>
        <strain evidence="2">Cty0j11</strain>
    </source>
</reference>
<sequence length="133" mass="14764">MKTGKALNAILADIWDKAGFGEDMEESLAVLRDNISERDGILHGYGEPWDDEADEFNFTALPPVTPDPAPGEDWEGKYNELKSRYISRFFTGGEGDNGESDTNGETTPEQVKADQNEDIKNDDEGKTIDELFS</sequence>
<feature type="compositionally biased region" description="Polar residues" evidence="1">
    <location>
        <begin position="100"/>
        <end position="109"/>
    </location>
</feature>
<evidence type="ECO:0000313" key="2">
    <source>
        <dbReference type="EMBL" id="DAD80005.1"/>
    </source>
</evidence>
<proteinExistence type="predicted"/>
<evidence type="ECO:0000256" key="1">
    <source>
        <dbReference type="SAM" id="MobiDB-lite"/>
    </source>
</evidence>
<protein>
    <submittedName>
        <fullName evidence="2">Uncharacterized protein</fullName>
    </submittedName>
</protein>